<sequence>MNSLSLARSQWNRHIGKCLSSRTRQPLITAAIIPLRSASYNTATTSRYTLPKLSDSDIAALAGKVAGHTSNGHQTSTSPTPATTTGTSDAITLTDNAIRRLRYLSEKRNKTQYLRLRVDSGGCYGFSYMLDMTEEPEANDIIVDRKGAKMVVDDVSLPLVTGATIDWQDRLIGQAFVVLANPNASGGCGCGASFEIKLE</sequence>
<dbReference type="EMBL" id="JANBUP010000043">
    <property type="protein sequence ID" value="KAJ2813574.1"/>
    <property type="molecule type" value="Genomic_DNA"/>
</dbReference>
<evidence type="ECO:0000313" key="2">
    <source>
        <dbReference type="Proteomes" id="UP001140096"/>
    </source>
</evidence>
<comment type="caution">
    <text evidence="1">The sequence shown here is derived from an EMBL/GenBank/DDBJ whole genome shotgun (WGS) entry which is preliminary data.</text>
</comment>
<gene>
    <name evidence="1" type="primary">ISA2</name>
    <name evidence="1" type="ORF">H4S07_000583</name>
</gene>
<proteinExistence type="predicted"/>
<protein>
    <submittedName>
        <fullName evidence="1">[4Fe-4S] proteins maturation</fullName>
    </submittedName>
</protein>
<keyword evidence="2" id="KW-1185">Reference proteome</keyword>
<name>A0ACC1LQR1_9FUNG</name>
<accession>A0ACC1LQR1</accession>
<evidence type="ECO:0000313" key="1">
    <source>
        <dbReference type="EMBL" id="KAJ2813574.1"/>
    </source>
</evidence>
<organism evidence="1 2">
    <name type="scientific">Coemansia furcata</name>
    <dbReference type="NCBI Taxonomy" id="417177"/>
    <lineage>
        <taxon>Eukaryota</taxon>
        <taxon>Fungi</taxon>
        <taxon>Fungi incertae sedis</taxon>
        <taxon>Zoopagomycota</taxon>
        <taxon>Kickxellomycotina</taxon>
        <taxon>Kickxellomycetes</taxon>
        <taxon>Kickxellales</taxon>
        <taxon>Kickxellaceae</taxon>
        <taxon>Coemansia</taxon>
    </lineage>
</organism>
<dbReference type="Proteomes" id="UP001140096">
    <property type="component" value="Unassembled WGS sequence"/>
</dbReference>
<reference evidence="1" key="1">
    <citation type="submission" date="2022-07" db="EMBL/GenBank/DDBJ databases">
        <title>Phylogenomic reconstructions and comparative analyses of Kickxellomycotina fungi.</title>
        <authorList>
            <person name="Reynolds N.K."/>
            <person name="Stajich J.E."/>
            <person name="Barry K."/>
            <person name="Grigoriev I.V."/>
            <person name="Crous P."/>
            <person name="Smith M.E."/>
        </authorList>
    </citation>
    <scope>NUCLEOTIDE SEQUENCE</scope>
    <source>
        <strain evidence="1">CBS 102833</strain>
    </source>
</reference>